<dbReference type="PROSITE" id="PS51257">
    <property type="entry name" value="PROKAR_LIPOPROTEIN"/>
    <property type="match status" value="1"/>
</dbReference>
<sequence length="134" mass="14715">MGKTVFLLLILFFGLSCSDSSDATGDSFVDHDTSTGRITLTDRTGKVWDITHAVKQYGFDPSLFRFGLGTNAITPILNPRFISPEENNYPAASETMPVIGLAVSGEARAYPLYILNRHEVVDDRIANRNVAVAY</sequence>
<dbReference type="AlphaFoldDB" id="A0A7V5PQZ3"/>
<evidence type="ECO:0000256" key="1">
    <source>
        <dbReference type="SAM" id="SignalP"/>
    </source>
</evidence>
<evidence type="ECO:0000313" key="2">
    <source>
        <dbReference type="EMBL" id="HHJ53611.1"/>
    </source>
</evidence>
<feature type="signal peptide" evidence="1">
    <location>
        <begin position="1"/>
        <end position="23"/>
    </location>
</feature>
<reference evidence="2" key="1">
    <citation type="journal article" date="2020" name="mSystems">
        <title>Genome- and Community-Level Interaction Insights into Carbon Utilization and Element Cycling Functions of Hydrothermarchaeota in Hydrothermal Sediment.</title>
        <authorList>
            <person name="Zhou Z."/>
            <person name="Liu Y."/>
            <person name="Xu W."/>
            <person name="Pan J."/>
            <person name="Luo Z.H."/>
            <person name="Li M."/>
        </authorList>
    </citation>
    <scope>NUCLEOTIDE SEQUENCE [LARGE SCALE GENOMIC DNA]</scope>
    <source>
        <strain evidence="2">HyVt-527</strain>
    </source>
</reference>
<dbReference type="EMBL" id="DROD01000669">
    <property type="protein sequence ID" value="HHJ53611.1"/>
    <property type="molecule type" value="Genomic_DNA"/>
</dbReference>
<name>A0A7V5PQZ3_CALAY</name>
<feature type="chain" id="PRO_5031297992" evidence="1">
    <location>
        <begin position="24"/>
        <end position="134"/>
    </location>
</feature>
<dbReference type="Proteomes" id="UP000886124">
    <property type="component" value="Unassembled WGS sequence"/>
</dbReference>
<protein>
    <submittedName>
        <fullName evidence="2">DUF3179 domain-containing protein</fullName>
    </submittedName>
</protein>
<gene>
    <name evidence="2" type="ORF">ENJ89_10485</name>
</gene>
<proteinExistence type="predicted"/>
<accession>A0A7V5PQZ3</accession>
<keyword evidence="1" id="KW-0732">Signal</keyword>
<organism evidence="2">
    <name type="scientific">Caldithrix abyssi</name>
    <dbReference type="NCBI Taxonomy" id="187145"/>
    <lineage>
        <taxon>Bacteria</taxon>
        <taxon>Pseudomonadati</taxon>
        <taxon>Calditrichota</taxon>
        <taxon>Calditrichia</taxon>
        <taxon>Calditrichales</taxon>
        <taxon>Calditrichaceae</taxon>
        <taxon>Caldithrix</taxon>
    </lineage>
</organism>
<dbReference type="InterPro" id="IPR021516">
    <property type="entry name" value="DUF3179"/>
</dbReference>
<comment type="caution">
    <text evidence="2">The sequence shown here is derived from an EMBL/GenBank/DDBJ whole genome shotgun (WGS) entry which is preliminary data.</text>
</comment>
<dbReference type="Pfam" id="PF11376">
    <property type="entry name" value="DUF3179"/>
    <property type="match status" value="1"/>
</dbReference>